<dbReference type="AlphaFoldDB" id="A0A8A3PAD7"/>
<evidence type="ECO:0000313" key="2">
    <source>
        <dbReference type="Proteomes" id="UP000672032"/>
    </source>
</evidence>
<keyword evidence="2" id="KW-1185">Reference proteome</keyword>
<dbReference type="OrthoDB" id="9975943at2759"/>
<accession>A0A8A3PAD7</accession>
<dbReference type="SUPFAM" id="SSF51735">
    <property type="entry name" value="NAD(P)-binding Rossmann-fold domains"/>
    <property type="match status" value="1"/>
</dbReference>
<evidence type="ECO:0000313" key="1">
    <source>
        <dbReference type="EMBL" id="QSZ31087.1"/>
    </source>
</evidence>
<dbReference type="PANTHER" id="PTHR14097:SF8">
    <property type="entry name" value="NAD(P)-BINDING DOMAIN-CONTAINING PROTEIN"/>
    <property type="match status" value="1"/>
</dbReference>
<gene>
    <name evidence="1" type="ORF">DSL72_000648</name>
</gene>
<dbReference type="PANTHER" id="PTHR14097">
    <property type="entry name" value="OXIDOREDUCTASE HTATIP2"/>
    <property type="match status" value="1"/>
</dbReference>
<proteinExistence type="predicted"/>
<name>A0A8A3PAD7_9HELO</name>
<evidence type="ECO:0008006" key="3">
    <source>
        <dbReference type="Google" id="ProtNLM"/>
    </source>
</evidence>
<organism evidence="1 2">
    <name type="scientific">Monilinia vaccinii-corymbosi</name>
    <dbReference type="NCBI Taxonomy" id="61207"/>
    <lineage>
        <taxon>Eukaryota</taxon>
        <taxon>Fungi</taxon>
        <taxon>Dikarya</taxon>
        <taxon>Ascomycota</taxon>
        <taxon>Pezizomycotina</taxon>
        <taxon>Leotiomycetes</taxon>
        <taxon>Helotiales</taxon>
        <taxon>Sclerotiniaceae</taxon>
        <taxon>Monilinia</taxon>
    </lineage>
</organism>
<dbReference type="Proteomes" id="UP000672032">
    <property type="component" value="Chromosome 2"/>
</dbReference>
<reference evidence="1" key="1">
    <citation type="submission" date="2020-10" db="EMBL/GenBank/DDBJ databases">
        <title>Genome Sequence of Monilinia vaccinii-corymbosi Sheds Light on Mummy Berry Disease Infection of Blueberry and Mating Type.</title>
        <authorList>
            <person name="Yow A.G."/>
            <person name="Zhang Y."/>
            <person name="Bansal K."/>
            <person name="Eacker S.M."/>
            <person name="Sullivan S."/>
            <person name="Liachko I."/>
            <person name="Cubeta M.A."/>
            <person name="Rollins J.A."/>
            <person name="Ashrafi H."/>
        </authorList>
    </citation>
    <scope>NUCLEOTIDE SEQUENCE</scope>
    <source>
        <strain evidence="1">RL-1</strain>
    </source>
</reference>
<protein>
    <recommendedName>
        <fullName evidence="3">NAD(P)-binding domain-containing protein</fullName>
    </recommendedName>
</protein>
<dbReference type="InterPro" id="IPR036291">
    <property type="entry name" value="NAD(P)-bd_dom_sf"/>
</dbReference>
<dbReference type="EMBL" id="CP063406">
    <property type="protein sequence ID" value="QSZ31087.1"/>
    <property type="molecule type" value="Genomic_DNA"/>
</dbReference>
<sequence length="253" mass="27381">MHLILTGATGLVGSAILQTMLTHPSITKLSILSRSPVPLAESHAHHAKAHVIIHKDFKDYPESVLEQLRGAEGCVWALGISSSGLSTEKYTEITHTYTLAAARAFSPLNSPNPFRFLYISGEGATASPGIFTPMFGVVKGKTESDLLALASREKSCENLRVYNVRPGAVDASAHEEIKDYIPRRTGILRLLEMGVFPVVRTLDKNMWTPTREMGKVVTELMLGDGEKLEGSGVVEGSGGRTLSNIGLRRLGGW</sequence>
<dbReference type="Gene3D" id="3.40.50.720">
    <property type="entry name" value="NAD(P)-binding Rossmann-like Domain"/>
    <property type="match status" value="1"/>
</dbReference>